<sequence>MERYRETPDGSWKRQRDIAKVVVVTVVVVLVVVVVVLVVAVVVAVEAVWLFICRTTFVFKPADSSDFETCKIVWQIAR</sequence>
<dbReference type="EMBL" id="BMAT01007493">
    <property type="protein sequence ID" value="GFR65557.1"/>
    <property type="molecule type" value="Genomic_DNA"/>
</dbReference>
<evidence type="ECO:0000256" key="1">
    <source>
        <dbReference type="SAM" id="Phobius"/>
    </source>
</evidence>
<dbReference type="Proteomes" id="UP000762676">
    <property type="component" value="Unassembled WGS sequence"/>
</dbReference>
<gene>
    <name evidence="2" type="ORF">ElyMa_003661800</name>
</gene>
<keyword evidence="1" id="KW-0812">Transmembrane</keyword>
<accession>A0AAV4EWL1</accession>
<evidence type="ECO:0000313" key="2">
    <source>
        <dbReference type="EMBL" id="GFR65557.1"/>
    </source>
</evidence>
<proteinExistence type="predicted"/>
<reference evidence="2 3" key="1">
    <citation type="journal article" date="2021" name="Elife">
        <title>Chloroplast acquisition without the gene transfer in kleptoplastic sea slugs, Plakobranchus ocellatus.</title>
        <authorList>
            <person name="Maeda T."/>
            <person name="Takahashi S."/>
            <person name="Yoshida T."/>
            <person name="Shimamura S."/>
            <person name="Takaki Y."/>
            <person name="Nagai Y."/>
            <person name="Toyoda A."/>
            <person name="Suzuki Y."/>
            <person name="Arimoto A."/>
            <person name="Ishii H."/>
            <person name="Satoh N."/>
            <person name="Nishiyama T."/>
            <person name="Hasebe M."/>
            <person name="Maruyama T."/>
            <person name="Minagawa J."/>
            <person name="Obokata J."/>
            <person name="Shigenobu S."/>
        </authorList>
    </citation>
    <scope>NUCLEOTIDE SEQUENCE [LARGE SCALE GENOMIC DNA]</scope>
</reference>
<keyword evidence="1" id="KW-1133">Transmembrane helix</keyword>
<feature type="transmembrane region" description="Helical" evidence="1">
    <location>
        <begin position="21"/>
        <end position="52"/>
    </location>
</feature>
<name>A0AAV4EWL1_9GAST</name>
<dbReference type="AlphaFoldDB" id="A0AAV4EWL1"/>
<evidence type="ECO:0000313" key="3">
    <source>
        <dbReference type="Proteomes" id="UP000762676"/>
    </source>
</evidence>
<keyword evidence="3" id="KW-1185">Reference proteome</keyword>
<protein>
    <recommendedName>
        <fullName evidence="4">Transmembrane protein</fullName>
    </recommendedName>
</protein>
<evidence type="ECO:0008006" key="4">
    <source>
        <dbReference type="Google" id="ProtNLM"/>
    </source>
</evidence>
<keyword evidence="1" id="KW-0472">Membrane</keyword>
<organism evidence="2 3">
    <name type="scientific">Elysia marginata</name>
    <dbReference type="NCBI Taxonomy" id="1093978"/>
    <lineage>
        <taxon>Eukaryota</taxon>
        <taxon>Metazoa</taxon>
        <taxon>Spiralia</taxon>
        <taxon>Lophotrochozoa</taxon>
        <taxon>Mollusca</taxon>
        <taxon>Gastropoda</taxon>
        <taxon>Heterobranchia</taxon>
        <taxon>Euthyneura</taxon>
        <taxon>Panpulmonata</taxon>
        <taxon>Sacoglossa</taxon>
        <taxon>Placobranchoidea</taxon>
        <taxon>Plakobranchidae</taxon>
        <taxon>Elysia</taxon>
    </lineage>
</organism>
<comment type="caution">
    <text evidence="2">The sequence shown here is derived from an EMBL/GenBank/DDBJ whole genome shotgun (WGS) entry which is preliminary data.</text>
</comment>